<comment type="caution">
    <text evidence="3">The sequence shown here is derived from an EMBL/GenBank/DDBJ whole genome shotgun (WGS) entry which is preliminary data.</text>
</comment>
<dbReference type="EMBL" id="AAGCYI010000054">
    <property type="protein sequence ID" value="EBM5456566.1"/>
    <property type="molecule type" value="Genomic_DNA"/>
</dbReference>
<feature type="domain" description="Alpha/beta hydrolase fold-3" evidence="2">
    <location>
        <begin position="104"/>
        <end position="313"/>
    </location>
</feature>
<dbReference type="Gene3D" id="3.40.50.1820">
    <property type="entry name" value="alpha/beta hydrolase"/>
    <property type="match status" value="1"/>
</dbReference>
<dbReference type="PANTHER" id="PTHR48081:SF8">
    <property type="entry name" value="ALPHA_BETA HYDROLASE FOLD-3 DOMAIN-CONTAINING PROTEIN-RELATED"/>
    <property type="match status" value="1"/>
</dbReference>
<dbReference type="AlphaFoldDB" id="A0A5T6J8A8"/>
<keyword evidence="1 3" id="KW-0378">Hydrolase</keyword>
<proteinExistence type="predicted"/>
<gene>
    <name evidence="3" type="ORF">D1D85_23605</name>
</gene>
<evidence type="ECO:0000259" key="2">
    <source>
        <dbReference type="Pfam" id="PF07859"/>
    </source>
</evidence>
<sequence>MNIKSVMYIMIFVFPLVAFGNSNKVSLISMVDPEYHQFVIQKPHDIDSNEKLIAEQSIQDEKDLKNNNNASFDLKKEIKTKHNQKLALYIYRPDNKENNLPVIYFMHGGGYIMGKANNNKYFSLAKKLNANIISVDYTLASRAPYPADLNDAYDGLLYIYQSGASLGLNNKKIILMGESAGGGLAARLAIKNLNSENIPLLGQVLIYPMLDYRTGSILSPYQNDYSGHFSWTRKSNHFGWEKLRGGKNIPLNEMKYFSPSIAKINDLKGLPKTFIYVGDIDLFVNEDIDFVNKLVLAGVQTEFHLIPGAIHAFDHINPNSKLSKKYLDIRNEAIVRMFQEVK</sequence>
<evidence type="ECO:0000313" key="3">
    <source>
        <dbReference type="EMBL" id="EBM5456566.1"/>
    </source>
</evidence>
<organism evidence="3">
    <name type="scientific">Salmonella enterica</name>
    <name type="common">Salmonella choleraesuis</name>
    <dbReference type="NCBI Taxonomy" id="28901"/>
    <lineage>
        <taxon>Bacteria</taxon>
        <taxon>Pseudomonadati</taxon>
        <taxon>Pseudomonadota</taxon>
        <taxon>Gammaproteobacteria</taxon>
        <taxon>Enterobacterales</taxon>
        <taxon>Enterobacteriaceae</taxon>
        <taxon>Salmonella</taxon>
    </lineage>
</organism>
<dbReference type="Pfam" id="PF07859">
    <property type="entry name" value="Abhydrolase_3"/>
    <property type="match status" value="1"/>
</dbReference>
<accession>A0A5T6J8A8</accession>
<reference evidence="3" key="1">
    <citation type="submission" date="2018-08" db="EMBL/GenBank/DDBJ databases">
        <authorList>
            <consortium name="PulseNet: The National Subtyping Network for Foodborne Disease Surveillance"/>
            <person name="Tarr C.L."/>
            <person name="Trees E."/>
            <person name="Katz L.S."/>
            <person name="Carleton-Romer H.A."/>
            <person name="Stroika S."/>
            <person name="Kucerova Z."/>
            <person name="Roache K.F."/>
            <person name="Sabol A.L."/>
            <person name="Besser J."/>
            <person name="Gerner-Smidt P."/>
        </authorList>
    </citation>
    <scope>NUCLEOTIDE SEQUENCE</scope>
    <source>
        <strain evidence="3">PNUSAS051244</strain>
    </source>
</reference>
<dbReference type="GO" id="GO:0016787">
    <property type="term" value="F:hydrolase activity"/>
    <property type="evidence" value="ECO:0007669"/>
    <property type="project" value="UniProtKB-KW"/>
</dbReference>
<evidence type="ECO:0000256" key="1">
    <source>
        <dbReference type="ARBA" id="ARBA00022801"/>
    </source>
</evidence>
<dbReference type="InterPro" id="IPR013094">
    <property type="entry name" value="AB_hydrolase_3"/>
</dbReference>
<dbReference type="PANTHER" id="PTHR48081">
    <property type="entry name" value="AB HYDROLASE SUPERFAMILY PROTEIN C4A8.06C"/>
    <property type="match status" value="1"/>
</dbReference>
<protein>
    <submittedName>
        <fullName evidence="3">Alpha/beta hydrolase</fullName>
    </submittedName>
</protein>
<name>A0A5T6J8A8_SALER</name>
<dbReference type="InterPro" id="IPR050300">
    <property type="entry name" value="GDXG_lipolytic_enzyme"/>
</dbReference>
<dbReference type="SUPFAM" id="SSF53474">
    <property type="entry name" value="alpha/beta-Hydrolases"/>
    <property type="match status" value="1"/>
</dbReference>
<dbReference type="InterPro" id="IPR029058">
    <property type="entry name" value="AB_hydrolase_fold"/>
</dbReference>